<proteinExistence type="predicted"/>
<protein>
    <recommendedName>
        <fullName evidence="4">UrcA family protein</fullName>
    </recommendedName>
</protein>
<name>A0ABX6T622_9SPHN</name>
<dbReference type="Proteomes" id="UP000516105">
    <property type="component" value="Chromosome"/>
</dbReference>
<reference evidence="2 3" key="1">
    <citation type="submission" date="2020-08" db="EMBL/GenBank/DDBJ databases">
        <title>Genome sequence of Sphingomonas sediminicola KACC 15039T.</title>
        <authorList>
            <person name="Hyun D.-W."/>
            <person name="Bae J.-W."/>
        </authorList>
    </citation>
    <scope>NUCLEOTIDE SEQUENCE [LARGE SCALE GENOMIC DNA]</scope>
    <source>
        <strain evidence="2 3">KACC 15039</strain>
    </source>
</reference>
<keyword evidence="3" id="KW-1185">Reference proteome</keyword>
<accession>A0ABX6T622</accession>
<dbReference type="EMBL" id="CP060782">
    <property type="protein sequence ID" value="QNP45304.1"/>
    <property type="molecule type" value="Genomic_DNA"/>
</dbReference>
<organism evidence="2 3">
    <name type="scientific">Sphingomonas sediminicola</name>
    <dbReference type="NCBI Taxonomy" id="386874"/>
    <lineage>
        <taxon>Bacteria</taxon>
        <taxon>Pseudomonadati</taxon>
        <taxon>Pseudomonadota</taxon>
        <taxon>Alphaproteobacteria</taxon>
        <taxon>Sphingomonadales</taxon>
        <taxon>Sphingomonadaceae</taxon>
        <taxon>Sphingomonas</taxon>
    </lineage>
</organism>
<evidence type="ECO:0000313" key="2">
    <source>
        <dbReference type="EMBL" id="QNP45304.1"/>
    </source>
</evidence>
<keyword evidence="1" id="KW-0732">Signal</keyword>
<evidence type="ECO:0008006" key="4">
    <source>
        <dbReference type="Google" id="ProtNLM"/>
    </source>
</evidence>
<gene>
    <name evidence="2" type="ORF">H9L14_11910</name>
</gene>
<sequence length="100" mass="10667">MEATMLVRLFALVIVAATPAVAATPSAGQQQSSMASDANEKICESIPVIGSRLAKKRVCATRAEWEEQRRQDRQAVDQIQKQIAGPCSVVANKNIGAPSC</sequence>
<feature type="signal peptide" evidence="1">
    <location>
        <begin position="1"/>
        <end position="22"/>
    </location>
</feature>
<feature type="chain" id="PRO_5047309596" description="UrcA family protein" evidence="1">
    <location>
        <begin position="23"/>
        <end position="100"/>
    </location>
</feature>
<evidence type="ECO:0000256" key="1">
    <source>
        <dbReference type="SAM" id="SignalP"/>
    </source>
</evidence>
<evidence type="ECO:0000313" key="3">
    <source>
        <dbReference type="Proteomes" id="UP000516105"/>
    </source>
</evidence>